<evidence type="ECO:0000313" key="2">
    <source>
        <dbReference type="EMBL" id="KDR79255.1"/>
    </source>
</evidence>
<evidence type="ECO:0000256" key="1">
    <source>
        <dbReference type="SAM" id="MobiDB-lite"/>
    </source>
</evidence>
<name>A0A067T7S0_GALM3</name>
<proteinExistence type="predicted"/>
<organism evidence="2 3">
    <name type="scientific">Galerina marginata (strain CBS 339.88)</name>
    <dbReference type="NCBI Taxonomy" id="685588"/>
    <lineage>
        <taxon>Eukaryota</taxon>
        <taxon>Fungi</taxon>
        <taxon>Dikarya</taxon>
        <taxon>Basidiomycota</taxon>
        <taxon>Agaricomycotina</taxon>
        <taxon>Agaricomycetes</taxon>
        <taxon>Agaricomycetidae</taxon>
        <taxon>Agaricales</taxon>
        <taxon>Agaricineae</taxon>
        <taxon>Strophariaceae</taxon>
        <taxon>Galerina</taxon>
    </lineage>
</organism>
<dbReference type="STRING" id="685588.A0A067T7S0"/>
<dbReference type="OrthoDB" id="3153758at2759"/>
<dbReference type="AlphaFoldDB" id="A0A067T7S0"/>
<keyword evidence="3" id="KW-1185">Reference proteome</keyword>
<accession>A0A067T7S0</accession>
<reference evidence="3" key="1">
    <citation type="journal article" date="2014" name="Proc. Natl. Acad. Sci. U.S.A.">
        <title>Extensive sampling of basidiomycete genomes demonstrates inadequacy of the white-rot/brown-rot paradigm for wood decay fungi.</title>
        <authorList>
            <person name="Riley R."/>
            <person name="Salamov A.A."/>
            <person name="Brown D.W."/>
            <person name="Nagy L.G."/>
            <person name="Floudas D."/>
            <person name="Held B.W."/>
            <person name="Levasseur A."/>
            <person name="Lombard V."/>
            <person name="Morin E."/>
            <person name="Otillar R."/>
            <person name="Lindquist E.A."/>
            <person name="Sun H."/>
            <person name="LaButti K.M."/>
            <person name="Schmutz J."/>
            <person name="Jabbour D."/>
            <person name="Luo H."/>
            <person name="Baker S.E."/>
            <person name="Pisabarro A.G."/>
            <person name="Walton J.D."/>
            <person name="Blanchette R.A."/>
            <person name="Henrissat B."/>
            <person name="Martin F."/>
            <person name="Cullen D."/>
            <person name="Hibbett D.S."/>
            <person name="Grigoriev I.V."/>
        </authorList>
    </citation>
    <scope>NUCLEOTIDE SEQUENCE [LARGE SCALE GENOMIC DNA]</scope>
    <source>
        <strain evidence="3">CBS 339.88</strain>
    </source>
</reference>
<gene>
    <name evidence="2" type="ORF">GALMADRAFT_1230537</name>
</gene>
<dbReference type="EMBL" id="KL142373">
    <property type="protein sequence ID" value="KDR79255.1"/>
    <property type="molecule type" value="Genomic_DNA"/>
</dbReference>
<dbReference type="Proteomes" id="UP000027222">
    <property type="component" value="Unassembled WGS sequence"/>
</dbReference>
<feature type="region of interest" description="Disordered" evidence="1">
    <location>
        <begin position="36"/>
        <end position="68"/>
    </location>
</feature>
<protein>
    <submittedName>
        <fullName evidence="2">Uncharacterized protein</fullName>
    </submittedName>
</protein>
<feature type="region of interest" description="Disordered" evidence="1">
    <location>
        <begin position="1"/>
        <end position="20"/>
    </location>
</feature>
<dbReference type="HOGENOM" id="CLU_050250_3_0_1"/>
<evidence type="ECO:0000313" key="3">
    <source>
        <dbReference type="Proteomes" id="UP000027222"/>
    </source>
</evidence>
<sequence length="224" mass="26490">MPLNRRWHDSLRRQRADEEHSWAVAREAWAVEAQEHETKRVAMEEERQKWARERREKEDKERRDQDEEAKKRADIAWVGLEAGHCLRYRVKEYKATLSHVPLGVDGLQECWNKSIEMHGKKWPPSQCEDEGLCGRVTGHWQIDINEPSCTPWWSYPINRGCAESGYRRYDARLENFPDTTDWPVICNSAPANISGTWYDRPTSCEHLQRDGIWGKWLINDSNCR</sequence>